<dbReference type="GO" id="GO:0003700">
    <property type="term" value="F:DNA-binding transcription factor activity"/>
    <property type="evidence" value="ECO:0007669"/>
    <property type="project" value="InterPro"/>
</dbReference>
<dbReference type="SMART" id="SM00347">
    <property type="entry name" value="HTH_MARR"/>
    <property type="match status" value="2"/>
</dbReference>
<evidence type="ECO:0000259" key="1">
    <source>
        <dbReference type="PROSITE" id="PS50995"/>
    </source>
</evidence>
<dbReference type="AlphaFoldDB" id="A0A9E7DBM3"/>
<sequence length="226" mass="25345">MELREYMSIRRSYNLVRRVVPANRRLTFEEFAILCRLNVKGAPVKTSEIAEYQSALRPTITHRTSHLARLGFIKRDEGAIDRRNVVCIITEKGVEAVEELSKLTCARIAPGQALSRTSFERIVMYVDAMGALYCRAADMVLLAILDSPKDALSITEIVDALGLLQPTVSMSLTALAESGLVQRKHDDALSRRVTMVELTPQGKTYIKEIVQQIEDIIVKRKSRTAV</sequence>
<name>A0A9E7DBM3_9ACTN</name>
<dbReference type="PROSITE" id="PS50995">
    <property type="entry name" value="HTH_MARR_2"/>
    <property type="match status" value="1"/>
</dbReference>
<dbReference type="InterPro" id="IPR039422">
    <property type="entry name" value="MarR/SlyA-like"/>
</dbReference>
<dbReference type="GO" id="GO:0006950">
    <property type="term" value="P:response to stress"/>
    <property type="evidence" value="ECO:0007669"/>
    <property type="project" value="TreeGrafter"/>
</dbReference>
<dbReference type="InterPro" id="IPR036390">
    <property type="entry name" value="WH_DNA-bd_sf"/>
</dbReference>
<evidence type="ECO:0000313" key="2">
    <source>
        <dbReference type="EMBL" id="UQF78686.1"/>
    </source>
</evidence>
<gene>
    <name evidence="2" type="ORF">M3I19_03180</name>
</gene>
<dbReference type="SUPFAM" id="SSF46785">
    <property type="entry name" value="Winged helix' DNA-binding domain"/>
    <property type="match status" value="2"/>
</dbReference>
<evidence type="ECO:0000313" key="3">
    <source>
        <dbReference type="Proteomes" id="UP000831562"/>
    </source>
</evidence>
<proteinExistence type="predicted"/>
<protein>
    <submittedName>
        <fullName evidence="2">MarR family transcriptional regulator</fullName>
    </submittedName>
</protein>
<organism evidence="2 3">
    <name type="scientific">Lancefieldella parvula</name>
    <dbReference type="NCBI Taxonomy" id="1382"/>
    <lineage>
        <taxon>Bacteria</taxon>
        <taxon>Bacillati</taxon>
        <taxon>Actinomycetota</taxon>
        <taxon>Coriobacteriia</taxon>
        <taxon>Coriobacteriales</taxon>
        <taxon>Atopobiaceae</taxon>
        <taxon>Lancefieldella</taxon>
    </lineage>
</organism>
<dbReference type="RefSeq" id="WP_313994133.1">
    <property type="nucleotide sequence ID" value="NZ_CAUQBC010000002.1"/>
</dbReference>
<dbReference type="InterPro" id="IPR036388">
    <property type="entry name" value="WH-like_DNA-bd_sf"/>
</dbReference>
<dbReference type="InterPro" id="IPR000835">
    <property type="entry name" value="HTH_MarR-typ"/>
</dbReference>
<dbReference type="Proteomes" id="UP000831562">
    <property type="component" value="Chromosome"/>
</dbReference>
<dbReference type="Pfam" id="PF12802">
    <property type="entry name" value="MarR_2"/>
    <property type="match status" value="1"/>
</dbReference>
<dbReference type="PANTHER" id="PTHR33164:SF99">
    <property type="entry name" value="MARR FAMILY REGULATORY PROTEIN"/>
    <property type="match status" value="1"/>
</dbReference>
<reference evidence="2" key="1">
    <citation type="submission" date="2022-05" db="EMBL/GenBank/DDBJ databases">
        <title>Using nanopore sequencing to obtain complete genomes from saliva samples.</title>
        <authorList>
            <person name="Baker J.L."/>
        </authorList>
    </citation>
    <scope>NUCLEOTIDE SEQUENCE</scope>
    <source>
        <strain evidence="2">JCVI-JB-Lp32</strain>
    </source>
</reference>
<dbReference type="Gene3D" id="1.10.10.10">
    <property type="entry name" value="Winged helix-like DNA-binding domain superfamily/Winged helix DNA-binding domain"/>
    <property type="match status" value="2"/>
</dbReference>
<dbReference type="EMBL" id="CP097092">
    <property type="protein sequence ID" value="UQF78686.1"/>
    <property type="molecule type" value="Genomic_DNA"/>
</dbReference>
<feature type="domain" description="HTH marR-type" evidence="1">
    <location>
        <begin position="1"/>
        <end position="134"/>
    </location>
</feature>
<dbReference type="PANTHER" id="PTHR33164">
    <property type="entry name" value="TRANSCRIPTIONAL REGULATOR, MARR FAMILY"/>
    <property type="match status" value="1"/>
</dbReference>
<accession>A0A9E7DBM3</accession>